<dbReference type="InterPro" id="IPR003464">
    <property type="entry name" value="Muconolactone_d_Isoase"/>
</dbReference>
<keyword evidence="7" id="KW-0413">Isomerase</keyword>
<dbReference type="AlphaFoldDB" id="A0A6J7AMZ3"/>
<evidence type="ECO:0000256" key="6">
    <source>
        <dbReference type="ARBA" id="ARBA00022797"/>
    </source>
</evidence>
<accession>A0A6J7AMZ3</accession>
<evidence type="ECO:0000256" key="3">
    <source>
        <dbReference type="ARBA" id="ARBA00010882"/>
    </source>
</evidence>
<evidence type="ECO:0000256" key="4">
    <source>
        <dbReference type="ARBA" id="ARBA00011365"/>
    </source>
</evidence>
<protein>
    <recommendedName>
        <fullName evidence="5">muconolactone Delta-isomerase</fullName>
        <ecNumber evidence="5">5.3.3.4</ecNumber>
    </recommendedName>
</protein>
<reference evidence="9" key="1">
    <citation type="submission" date="2020-05" db="EMBL/GenBank/DDBJ databases">
        <authorList>
            <person name="Chiriac C."/>
            <person name="Salcher M."/>
            <person name="Ghai R."/>
            <person name="Kavagutti S V."/>
        </authorList>
    </citation>
    <scope>NUCLEOTIDE SEQUENCE</scope>
</reference>
<dbReference type="GO" id="GO:0042952">
    <property type="term" value="P:beta-ketoadipate pathway"/>
    <property type="evidence" value="ECO:0007669"/>
    <property type="project" value="UniProtKB-UniPathway"/>
</dbReference>
<gene>
    <name evidence="9" type="ORF">UFOPK3204_01326</name>
</gene>
<evidence type="ECO:0000256" key="1">
    <source>
        <dbReference type="ARBA" id="ARBA00001739"/>
    </source>
</evidence>
<evidence type="ECO:0000259" key="8">
    <source>
        <dbReference type="Pfam" id="PF02426"/>
    </source>
</evidence>
<dbReference type="PIRSF" id="PIRSF001486">
    <property type="entry name" value="CatC"/>
    <property type="match status" value="1"/>
</dbReference>
<evidence type="ECO:0000313" key="9">
    <source>
        <dbReference type="EMBL" id="CAB4833788.1"/>
    </source>
</evidence>
<keyword evidence="6" id="KW-0058">Aromatic hydrocarbons catabolism</keyword>
<evidence type="ECO:0000256" key="7">
    <source>
        <dbReference type="ARBA" id="ARBA00023235"/>
    </source>
</evidence>
<dbReference type="Pfam" id="PF02426">
    <property type="entry name" value="MIase"/>
    <property type="match status" value="1"/>
</dbReference>
<proteinExistence type="inferred from homology"/>
<comment type="subunit">
    <text evidence="4">Homodecamer.</text>
</comment>
<dbReference type="EC" id="5.3.3.4" evidence="5"/>
<evidence type="ECO:0000256" key="5">
    <source>
        <dbReference type="ARBA" id="ARBA00012070"/>
    </source>
</evidence>
<name>A0A6J7AMZ3_9ZZZZ</name>
<dbReference type="InterPro" id="IPR011008">
    <property type="entry name" value="Dimeric_a/b-barrel"/>
</dbReference>
<comment type="pathway">
    <text evidence="2">Aromatic compound metabolism; beta-ketoadipate pathway; 5-oxo-4,5-dihydro-2-furylacetate from catechol: step 3/3.</text>
</comment>
<dbReference type="UniPathway" id="UPA00157">
    <property type="reaction ID" value="UER00260"/>
</dbReference>
<comment type="catalytic activity">
    <reaction evidence="1">
        <text>(S)-muconolactone = (4,5-dihydro-5-oxofuran-2-yl)-acetate</text>
        <dbReference type="Rhea" id="RHEA:12348"/>
        <dbReference type="ChEBI" id="CHEBI:58425"/>
        <dbReference type="ChEBI" id="CHEBI:58736"/>
        <dbReference type="EC" id="5.3.3.4"/>
    </reaction>
</comment>
<dbReference type="Gene3D" id="3.30.70.1060">
    <property type="entry name" value="Dimeric alpha+beta barrel"/>
    <property type="match status" value="1"/>
</dbReference>
<sequence>MQFLVTMEVTLPPDMPADKRETLVKAEATRARELIEAGLLVNIWRVPGRRANVGIWDASDATSLHAALTSLPMWPWLDAQVTALASHPNAPVPR</sequence>
<comment type="similarity">
    <text evidence="3">Belongs to the muconolactone Delta-isomerase family.</text>
</comment>
<dbReference type="EMBL" id="CAFABK010000070">
    <property type="protein sequence ID" value="CAB4833788.1"/>
    <property type="molecule type" value="Genomic_DNA"/>
</dbReference>
<evidence type="ECO:0000256" key="2">
    <source>
        <dbReference type="ARBA" id="ARBA00005193"/>
    </source>
</evidence>
<dbReference type="InterPro" id="IPR026029">
    <property type="entry name" value="MLI_dom"/>
</dbReference>
<dbReference type="SUPFAM" id="SSF54909">
    <property type="entry name" value="Dimeric alpha+beta barrel"/>
    <property type="match status" value="1"/>
</dbReference>
<dbReference type="GO" id="GO:0016159">
    <property type="term" value="F:muconolactone delta-isomerase activity"/>
    <property type="evidence" value="ECO:0007669"/>
    <property type="project" value="UniProtKB-EC"/>
</dbReference>
<feature type="domain" description="Muconolactone isomerase" evidence="8">
    <location>
        <begin position="1"/>
        <end position="89"/>
    </location>
</feature>
<organism evidence="9">
    <name type="scientific">freshwater metagenome</name>
    <dbReference type="NCBI Taxonomy" id="449393"/>
    <lineage>
        <taxon>unclassified sequences</taxon>
        <taxon>metagenomes</taxon>
        <taxon>ecological metagenomes</taxon>
    </lineage>
</organism>